<proteinExistence type="predicted"/>
<evidence type="ECO:0000313" key="3">
    <source>
        <dbReference type="Proteomes" id="UP000663866"/>
    </source>
</evidence>
<dbReference type="GO" id="GO:0003676">
    <property type="term" value="F:nucleic acid binding"/>
    <property type="evidence" value="ECO:0007669"/>
    <property type="project" value="InterPro"/>
</dbReference>
<dbReference type="AlphaFoldDB" id="A0A820KJE8"/>
<comment type="caution">
    <text evidence="2">The sequence shown here is derived from an EMBL/GenBank/DDBJ whole genome shotgun (WGS) entry which is preliminary data.</text>
</comment>
<evidence type="ECO:0000313" key="2">
    <source>
        <dbReference type="EMBL" id="CAF4345288.1"/>
    </source>
</evidence>
<dbReference type="PANTHER" id="PTHR46068">
    <property type="entry name" value="PROTEIN CBG27172"/>
    <property type="match status" value="1"/>
</dbReference>
<dbReference type="Gene3D" id="3.30.420.10">
    <property type="entry name" value="Ribonuclease H-like superfamily/Ribonuclease H"/>
    <property type="match status" value="1"/>
</dbReference>
<dbReference type="InterPro" id="IPR036397">
    <property type="entry name" value="RNaseH_sf"/>
</dbReference>
<sequence>MFDIDGIYNAQNDRIWAVSREGADKKGGVWQKRKFPQKVMVWLGACSKGLTPLIILDKGTVYHQRYINQVLPVALKYGSKVFGNEWTFQQDGAKPHTHVATQEWCQKNFSSFIDKDHWPPNSPDINPLDYSIWDEFAQQINWTKVQSKKTLINELKRAVKRIRESAVLEICQSWTNRLYRLSNNNGNYLKKIVDRFL</sequence>
<organism evidence="2 3">
    <name type="scientific">Rotaria magnacalcarata</name>
    <dbReference type="NCBI Taxonomy" id="392030"/>
    <lineage>
        <taxon>Eukaryota</taxon>
        <taxon>Metazoa</taxon>
        <taxon>Spiralia</taxon>
        <taxon>Gnathifera</taxon>
        <taxon>Rotifera</taxon>
        <taxon>Eurotatoria</taxon>
        <taxon>Bdelloidea</taxon>
        <taxon>Philodinida</taxon>
        <taxon>Philodinidae</taxon>
        <taxon>Rotaria</taxon>
    </lineage>
</organism>
<keyword evidence="3" id="KW-1185">Reference proteome</keyword>
<dbReference type="EMBL" id="CAJOBG010027248">
    <property type="protein sequence ID" value="CAF4345288.1"/>
    <property type="molecule type" value="Genomic_DNA"/>
</dbReference>
<dbReference type="PANTHER" id="PTHR46068:SF1">
    <property type="entry name" value="TRANSPOSASE IS30-LIKE HTH DOMAIN-CONTAINING PROTEIN"/>
    <property type="match status" value="1"/>
</dbReference>
<protein>
    <recommendedName>
        <fullName evidence="4">Transposase</fullName>
    </recommendedName>
</protein>
<evidence type="ECO:0000313" key="1">
    <source>
        <dbReference type="EMBL" id="CAF2109046.1"/>
    </source>
</evidence>
<accession>A0A820KJE8</accession>
<reference evidence="2" key="1">
    <citation type="submission" date="2021-02" db="EMBL/GenBank/DDBJ databases">
        <authorList>
            <person name="Nowell W R."/>
        </authorList>
    </citation>
    <scope>NUCLEOTIDE SEQUENCE</scope>
</reference>
<dbReference type="Proteomes" id="UP000663856">
    <property type="component" value="Unassembled WGS sequence"/>
</dbReference>
<dbReference type="Proteomes" id="UP000663866">
    <property type="component" value="Unassembled WGS sequence"/>
</dbReference>
<name>A0A820KJE8_9BILA</name>
<dbReference type="EMBL" id="CAJNRF010009347">
    <property type="protein sequence ID" value="CAF2109046.1"/>
    <property type="molecule type" value="Genomic_DNA"/>
</dbReference>
<evidence type="ECO:0008006" key="4">
    <source>
        <dbReference type="Google" id="ProtNLM"/>
    </source>
</evidence>
<gene>
    <name evidence="2" type="ORF">OVN521_LOCUS32741</name>
    <name evidence="1" type="ORF">WKI299_LOCUS21912</name>
</gene>